<dbReference type="EMBL" id="BOPG01000003">
    <property type="protein sequence ID" value="GIJ52848.1"/>
    <property type="molecule type" value="Genomic_DNA"/>
</dbReference>
<organism evidence="1 2">
    <name type="scientific">Virgisporangium aurantiacum</name>
    <dbReference type="NCBI Taxonomy" id="175570"/>
    <lineage>
        <taxon>Bacteria</taxon>
        <taxon>Bacillati</taxon>
        <taxon>Actinomycetota</taxon>
        <taxon>Actinomycetes</taxon>
        <taxon>Micromonosporales</taxon>
        <taxon>Micromonosporaceae</taxon>
        <taxon>Virgisporangium</taxon>
    </lineage>
</organism>
<gene>
    <name evidence="1" type="ORF">Vau01_003640</name>
</gene>
<proteinExistence type="predicted"/>
<dbReference type="Proteomes" id="UP000612585">
    <property type="component" value="Unassembled WGS sequence"/>
</dbReference>
<keyword evidence="2" id="KW-1185">Reference proteome</keyword>
<name>A0A8J3YY80_9ACTN</name>
<evidence type="ECO:0000313" key="1">
    <source>
        <dbReference type="EMBL" id="GIJ52848.1"/>
    </source>
</evidence>
<dbReference type="AlphaFoldDB" id="A0A8J3YY80"/>
<sequence length="71" mass="7752">MRVGVIAYLLLVTDVVVVLATTSSTTTGDVASFPPYPRDADHIPRGLNAIMTPRSVKVVPEDLRARRVTQF</sequence>
<accession>A0A8J3YY80</accession>
<evidence type="ECO:0000313" key="2">
    <source>
        <dbReference type="Proteomes" id="UP000612585"/>
    </source>
</evidence>
<reference evidence="1" key="1">
    <citation type="submission" date="2021-01" db="EMBL/GenBank/DDBJ databases">
        <title>Whole genome shotgun sequence of Virgisporangium aurantiacum NBRC 16421.</title>
        <authorList>
            <person name="Komaki H."/>
            <person name="Tamura T."/>
        </authorList>
    </citation>
    <scope>NUCLEOTIDE SEQUENCE</scope>
    <source>
        <strain evidence="1">NBRC 16421</strain>
    </source>
</reference>
<comment type="caution">
    <text evidence="1">The sequence shown here is derived from an EMBL/GenBank/DDBJ whole genome shotgun (WGS) entry which is preliminary data.</text>
</comment>
<protein>
    <submittedName>
        <fullName evidence="1">Uncharacterized protein</fullName>
    </submittedName>
</protein>